<dbReference type="Gene3D" id="2.40.170.20">
    <property type="entry name" value="TonB-dependent receptor, beta-barrel domain"/>
    <property type="match status" value="1"/>
</dbReference>
<keyword evidence="16" id="KW-0675">Receptor</keyword>
<evidence type="ECO:0000313" key="16">
    <source>
        <dbReference type="EMBL" id="MBB2196904.1"/>
    </source>
</evidence>
<dbReference type="RefSeq" id="WP_183008379.1">
    <property type="nucleotide sequence ID" value="NZ_JABEQP010000002.1"/>
</dbReference>
<dbReference type="GO" id="GO:0006826">
    <property type="term" value="P:iron ion transport"/>
    <property type="evidence" value="ECO:0007669"/>
    <property type="project" value="UniProtKB-KW"/>
</dbReference>
<comment type="similarity">
    <text evidence="11 12">Belongs to the TonB-dependent receptor family.</text>
</comment>
<comment type="caution">
    <text evidence="16">The sequence shown here is derived from an EMBL/GenBank/DDBJ whole genome shotgun (WGS) entry which is preliminary data.</text>
</comment>
<feature type="compositionally biased region" description="Low complexity" evidence="13">
    <location>
        <begin position="7"/>
        <end position="20"/>
    </location>
</feature>
<evidence type="ECO:0000256" key="13">
    <source>
        <dbReference type="SAM" id="MobiDB-lite"/>
    </source>
</evidence>
<keyword evidence="3 11" id="KW-1134">Transmembrane beta strand</keyword>
<evidence type="ECO:0000313" key="17">
    <source>
        <dbReference type="Proteomes" id="UP000530320"/>
    </source>
</evidence>
<feature type="region of interest" description="Disordered" evidence="13">
    <location>
        <begin position="1"/>
        <end position="25"/>
    </location>
</feature>
<feature type="domain" description="TonB-dependent receptor plug" evidence="15">
    <location>
        <begin position="57"/>
        <end position="163"/>
    </location>
</feature>
<evidence type="ECO:0000256" key="4">
    <source>
        <dbReference type="ARBA" id="ARBA00022496"/>
    </source>
</evidence>
<evidence type="ECO:0000256" key="8">
    <source>
        <dbReference type="ARBA" id="ARBA00023077"/>
    </source>
</evidence>
<dbReference type="InterPro" id="IPR000531">
    <property type="entry name" value="Beta-barrel_TonB"/>
</dbReference>
<evidence type="ECO:0000259" key="14">
    <source>
        <dbReference type="Pfam" id="PF00593"/>
    </source>
</evidence>
<keyword evidence="6" id="KW-0408">Iron</keyword>
<dbReference type="PANTHER" id="PTHR32552">
    <property type="entry name" value="FERRICHROME IRON RECEPTOR-RELATED"/>
    <property type="match status" value="1"/>
</dbReference>
<keyword evidence="5 11" id="KW-0812">Transmembrane</keyword>
<keyword evidence="2 11" id="KW-0813">Transport</keyword>
<gene>
    <name evidence="16" type="ORF">HLH44_05390</name>
</gene>
<evidence type="ECO:0000256" key="7">
    <source>
        <dbReference type="ARBA" id="ARBA00023065"/>
    </source>
</evidence>
<organism evidence="16 17">
    <name type="scientific">Gluconacetobacter dulcium</name>
    <dbReference type="NCBI Taxonomy" id="2729096"/>
    <lineage>
        <taxon>Bacteria</taxon>
        <taxon>Pseudomonadati</taxon>
        <taxon>Pseudomonadota</taxon>
        <taxon>Alphaproteobacteria</taxon>
        <taxon>Acetobacterales</taxon>
        <taxon>Acetobacteraceae</taxon>
        <taxon>Gluconacetobacter</taxon>
    </lineage>
</organism>
<comment type="subcellular location">
    <subcellularLocation>
        <location evidence="1 11">Cell outer membrane</location>
        <topology evidence="1 11">Multi-pass membrane protein</topology>
    </subcellularLocation>
</comment>
<evidence type="ECO:0000256" key="3">
    <source>
        <dbReference type="ARBA" id="ARBA00022452"/>
    </source>
</evidence>
<evidence type="ECO:0000256" key="10">
    <source>
        <dbReference type="ARBA" id="ARBA00023237"/>
    </source>
</evidence>
<keyword evidence="9 11" id="KW-0472">Membrane</keyword>
<feature type="domain" description="TonB-dependent receptor-like beta-barrel" evidence="14">
    <location>
        <begin position="351"/>
        <end position="714"/>
    </location>
</feature>
<dbReference type="InterPro" id="IPR039426">
    <property type="entry name" value="TonB-dep_rcpt-like"/>
</dbReference>
<accession>A0A7W4JY97</accession>
<sequence length="748" mass="82788">MASPSISAAHAADTATSAPDPGRKTVVQGKAARREVTTHAETINVSAAHVFEYTHAQKLADSTTRISSETLTKRRVVSVTDLQALAPNLTAETLKGTQSINYHLRGIGFDDYYENNMSSVMVYVDGVAYPFSSMTDGMMFDLAGVDIVPGPVGSYHGMADSGGEINLHTADPTSTWHGGLTEDIASYARSRTTAYVSGPLSRTVAFRIAAETSHGGGWQYNPVNGAHLGDQNRVALRGKVRWTPDSKTTVTVGGHWTQDKSQLVNGQVVANLDPSWQTTPHYTSYRQTEWGIRPELAALVGRPADLKPSENNQFWGANIDFIRDLGFAKLETLSAFEVERQQEYADEDALMIATADNYRNVDANVFSQEVKLSSQRGPLEWGTGMYYLRSRMHQQFVADFSDYVGRGYISDNFYDQNQQTFSQYANISYRLPLHLRLFGGLNHTSDDRQILNYHTINIGQSYNAFGPHGALTNQLGGVVGIDAQVDKDLLLYFKISKGFKPGGFAANTIARPEQLNPFGPESVLAYELGFKSDPVPGKIRLNGAAFYYDYHNQQIVSSLLIPDYGPVGMYVNIPKSEVWGIEMSSELHPVRHLYVTGNFGYERGTFQKFNALNSGATNAYHATTNVWKAIYQSWDGEDSGIPKLSLSGTAAYRINPTANYEMELGLNWSYRDSQAMTVGGNGIYRIPPYFLMGTYLDFHPKNEKWDVSVYVTNLLNRQYSSTTSSGTSTYQHIPGEPRFIGARFGFNL</sequence>
<dbReference type="InterPro" id="IPR012910">
    <property type="entry name" value="Plug_dom"/>
</dbReference>
<keyword evidence="7" id="KW-0406">Ion transport</keyword>
<dbReference type="InterPro" id="IPR036942">
    <property type="entry name" value="Beta-barrel_TonB_sf"/>
</dbReference>
<protein>
    <submittedName>
        <fullName evidence="16">TonB-dependent receptor plug domain-containing protein</fullName>
    </submittedName>
</protein>
<dbReference type="AlphaFoldDB" id="A0A7W4JY97"/>
<evidence type="ECO:0000256" key="11">
    <source>
        <dbReference type="PROSITE-ProRule" id="PRU01360"/>
    </source>
</evidence>
<evidence type="ECO:0000256" key="1">
    <source>
        <dbReference type="ARBA" id="ARBA00004571"/>
    </source>
</evidence>
<evidence type="ECO:0000256" key="6">
    <source>
        <dbReference type="ARBA" id="ARBA00023004"/>
    </source>
</evidence>
<dbReference type="GO" id="GO:0009279">
    <property type="term" value="C:cell outer membrane"/>
    <property type="evidence" value="ECO:0007669"/>
    <property type="project" value="UniProtKB-SubCell"/>
</dbReference>
<dbReference type="Proteomes" id="UP000530320">
    <property type="component" value="Unassembled WGS sequence"/>
</dbReference>
<keyword evidence="8 12" id="KW-0798">TonB box</keyword>
<dbReference type="PROSITE" id="PS52016">
    <property type="entry name" value="TONB_DEPENDENT_REC_3"/>
    <property type="match status" value="1"/>
</dbReference>
<evidence type="ECO:0000256" key="12">
    <source>
        <dbReference type="RuleBase" id="RU003357"/>
    </source>
</evidence>
<evidence type="ECO:0000259" key="15">
    <source>
        <dbReference type="Pfam" id="PF07715"/>
    </source>
</evidence>
<keyword evidence="10 11" id="KW-0998">Cell outer membrane</keyword>
<dbReference type="EMBL" id="JABEQP010000002">
    <property type="protein sequence ID" value="MBB2196904.1"/>
    <property type="molecule type" value="Genomic_DNA"/>
</dbReference>
<dbReference type="Pfam" id="PF00593">
    <property type="entry name" value="TonB_dep_Rec_b-barrel"/>
    <property type="match status" value="1"/>
</dbReference>
<keyword evidence="4" id="KW-0410">Iron transport</keyword>
<dbReference type="Pfam" id="PF07715">
    <property type="entry name" value="Plug"/>
    <property type="match status" value="1"/>
</dbReference>
<evidence type="ECO:0000256" key="5">
    <source>
        <dbReference type="ARBA" id="ARBA00022692"/>
    </source>
</evidence>
<dbReference type="SUPFAM" id="SSF56935">
    <property type="entry name" value="Porins"/>
    <property type="match status" value="1"/>
</dbReference>
<proteinExistence type="inferred from homology"/>
<name>A0A7W4JY97_9PROT</name>
<dbReference type="PANTHER" id="PTHR32552:SF81">
    <property type="entry name" value="TONB-DEPENDENT OUTER MEMBRANE RECEPTOR"/>
    <property type="match status" value="1"/>
</dbReference>
<reference evidence="16 17" key="1">
    <citation type="submission" date="2020-04" db="EMBL/GenBank/DDBJ databases">
        <title>Description of novel Gluconacetobacter.</title>
        <authorList>
            <person name="Sombolestani A."/>
        </authorList>
    </citation>
    <scope>NUCLEOTIDE SEQUENCE [LARGE SCALE GENOMIC DNA]</scope>
    <source>
        <strain evidence="16 17">LMG 22058</strain>
    </source>
</reference>
<evidence type="ECO:0000256" key="9">
    <source>
        <dbReference type="ARBA" id="ARBA00023136"/>
    </source>
</evidence>
<evidence type="ECO:0000256" key="2">
    <source>
        <dbReference type="ARBA" id="ARBA00022448"/>
    </source>
</evidence>